<dbReference type="InterPro" id="IPR029063">
    <property type="entry name" value="SAM-dependent_MTases_sf"/>
</dbReference>
<dbReference type="RefSeq" id="WP_233053618.1">
    <property type="nucleotide sequence ID" value="NZ_JAIMJA010000014.1"/>
</dbReference>
<accession>A0ABS8WEH0</accession>
<evidence type="ECO:0000313" key="2">
    <source>
        <dbReference type="Proteomes" id="UP001201273"/>
    </source>
</evidence>
<gene>
    <name evidence="1" type="ORF">K6Y31_14165</name>
</gene>
<proteinExistence type="predicted"/>
<dbReference type="EMBL" id="JAIMJA010000014">
    <property type="protein sequence ID" value="MCE2595954.1"/>
    <property type="molecule type" value="Genomic_DNA"/>
</dbReference>
<dbReference type="SUPFAM" id="SSF53335">
    <property type="entry name" value="S-adenosyl-L-methionine-dependent methyltransferases"/>
    <property type="match status" value="1"/>
</dbReference>
<dbReference type="Gene3D" id="3.40.50.150">
    <property type="entry name" value="Vaccinia Virus protein VP39"/>
    <property type="match status" value="1"/>
</dbReference>
<protein>
    <submittedName>
        <fullName evidence="1">Uncharacterized protein</fullName>
    </submittedName>
</protein>
<dbReference type="Proteomes" id="UP001201273">
    <property type="component" value="Unassembled WGS sequence"/>
</dbReference>
<evidence type="ECO:0000313" key="1">
    <source>
        <dbReference type="EMBL" id="MCE2595954.1"/>
    </source>
</evidence>
<name>A0ABS8WEH0_9GAMM</name>
<comment type="caution">
    <text evidence="1">The sequence shown here is derived from an EMBL/GenBank/DDBJ whole genome shotgun (WGS) entry which is preliminary data.</text>
</comment>
<sequence length="412" mass="46223">MEAQHLQVTSGLSFAEPEVDALLKHSVRTQLESLLTQKLTVEQRVQQLQQSFVDATTLVLSDTETQHQVLVKAFDAMYDQAVQSMALAGLSQALLTRQYVSASGLIMSPHNCKHTIKDVYRIKGYARGIDQAIQSKLKHVSSITVLYPACGPFAPLLLPLLSYYKDSQKFTGQQIQVILADVHPGAILALTQLVKDLQLDEYILCIEEVDATEYKPKESIDLLVLEAMQHGFTKEGQLSIAKHLVQFLKIDGWMIPQNISVRGMMVIGETEFNQQWKEVEYSHSLNTDTDAQRDRVELGELMSINKSTLLNMQELELQDGVKVIQASQVTLPVDVDDMDKRILAVYAHIDTFAQEGVGQYDSGITHPRPDMTFYIDTKPRDVEHTHFVANSGDTVQFYYQLTGLPGFVPVKV</sequence>
<reference evidence="1 2" key="1">
    <citation type="journal article" date="2022" name="Environ. Microbiol. Rep.">
        <title>Eco-phylogenetic analyses reveal divergent evolution of vitamin B12 metabolism in the marine bacterial family 'Psychromonadaceae'.</title>
        <authorList>
            <person name="Jin X."/>
            <person name="Yang Y."/>
            <person name="Cao H."/>
            <person name="Gao B."/>
            <person name="Zhao Z."/>
        </authorList>
    </citation>
    <scope>NUCLEOTIDE SEQUENCE [LARGE SCALE GENOMIC DNA]</scope>
    <source>
        <strain evidence="1 2">MKS20</strain>
    </source>
</reference>
<organism evidence="1 2">
    <name type="scientific">Motilimonas cestriensis</name>
    <dbReference type="NCBI Taxonomy" id="2742685"/>
    <lineage>
        <taxon>Bacteria</taxon>
        <taxon>Pseudomonadati</taxon>
        <taxon>Pseudomonadota</taxon>
        <taxon>Gammaproteobacteria</taxon>
        <taxon>Alteromonadales</taxon>
        <taxon>Alteromonadales genera incertae sedis</taxon>
        <taxon>Motilimonas</taxon>
    </lineage>
</organism>
<keyword evidence="2" id="KW-1185">Reference proteome</keyword>